<dbReference type="EMBL" id="FJUX01000010">
    <property type="protein sequence ID" value="CZS91883.1"/>
    <property type="molecule type" value="Genomic_DNA"/>
</dbReference>
<dbReference type="Gene3D" id="1.20.58.1070">
    <property type="match status" value="1"/>
</dbReference>
<dbReference type="GO" id="GO:0005634">
    <property type="term" value="C:nucleus"/>
    <property type="evidence" value="ECO:0007669"/>
    <property type="project" value="TreeGrafter"/>
</dbReference>
<name>A0A1E1K1E2_9HELO</name>
<evidence type="ECO:0000313" key="3">
    <source>
        <dbReference type="EMBL" id="CZS91883.1"/>
    </source>
</evidence>
<feature type="region of interest" description="Disordered" evidence="2">
    <location>
        <begin position="291"/>
        <end position="371"/>
    </location>
</feature>
<dbReference type="GO" id="GO:0000387">
    <property type="term" value="P:spliceosomal snRNP assembly"/>
    <property type="evidence" value="ECO:0007669"/>
    <property type="project" value="InterPro"/>
</dbReference>
<organism evidence="3 4">
    <name type="scientific">Rhynchosporium agropyri</name>
    <dbReference type="NCBI Taxonomy" id="914238"/>
    <lineage>
        <taxon>Eukaryota</taxon>
        <taxon>Fungi</taxon>
        <taxon>Dikarya</taxon>
        <taxon>Ascomycota</taxon>
        <taxon>Pezizomycotina</taxon>
        <taxon>Leotiomycetes</taxon>
        <taxon>Helotiales</taxon>
        <taxon>Ploettnerulaceae</taxon>
        <taxon>Rhynchosporium</taxon>
    </lineage>
</organism>
<feature type="compositionally biased region" description="Basic and acidic residues" evidence="2">
    <location>
        <begin position="9"/>
        <end position="31"/>
    </location>
</feature>
<reference evidence="4" key="1">
    <citation type="submission" date="2016-03" db="EMBL/GenBank/DDBJ databases">
        <authorList>
            <person name="Guldener U."/>
        </authorList>
    </citation>
    <scope>NUCLEOTIDE SEQUENCE [LARGE SCALE GENOMIC DNA]</scope>
    <source>
        <strain evidence="4">04CH-RAC-A.6.1</strain>
    </source>
</reference>
<dbReference type="OrthoDB" id="428895at2759"/>
<protein>
    <submittedName>
        <fullName evidence="3">Uncharacterized protein</fullName>
    </submittedName>
</protein>
<evidence type="ECO:0000256" key="2">
    <source>
        <dbReference type="SAM" id="MobiDB-lite"/>
    </source>
</evidence>
<feature type="compositionally biased region" description="Basic and acidic residues" evidence="2">
    <location>
        <begin position="302"/>
        <end position="313"/>
    </location>
</feature>
<dbReference type="InterPro" id="IPR035426">
    <property type="entry name" value="Gemin2/Brr1"/>
</dbReference>
<dbReference type="AlphaFoldDB" id="A0A1E1K1E2"/>
<keyword evidence="4" id="KW-1185">Reference proteome</keyword>
<dbReference type="Proteomes" id="UP000178912">
    <property type="component" value="Unassembled WGS sequence"/>
</dbReference>
<feature type="region of interest" description="Disordered" evidence="2">
    <location>
        <begin position="1"/>
        <end position="47"/>
    </location>
</feature>
<dbReference type="PANTHER" id="PTHR12794">
    <property type="entry name" value="GEMIN2"/>
    <property type="match status" value="1"/>
</dbReference>
<evidence type="ECO:0000313" key="4">
    <source>
        <dbReference type="Proteomes" id="UP000178912"/>
    </source>
</evidence>
<feature type="compositionally biased region" description="Acidic residues" evidence="2">
    <location>
        <begin position="314"/>
        <end position="326"/>
    </location>
</feature>
<feature type="compositionally biased region" description="Polar residues" evidence="2">
    <location>
        <begin position="342"/>
        <end position="355"/>
    </location>
</feature>
<proteinExistence type="inferred from homology"/>
<dbReference type="PANTHER" id="PTHR12794:SF0">
    <property type="entry name" value="GEM-ASSOCIATED PROTEIN 2"/>
    <property type="match status" value="1"/>
</dbReference>
<accession>A0A1E1K1E2</accession>
<sequence length="464" mass="51294">MAETKRKSRGDTPEAESSHKLRSKPSAEAKVDPTYGQRSAIPGLDNETLQYSDEEFDYDEDMDALAYLRAVRQEATTIPNLLVAPKTPISSDNRKIYGDCVGEFRGWYADGAYIAQSDPISTDAEEDKAVEEDADPRLVYFDTILARYQTLRDQLSQTPPRLVVEQLGRDHPTHVDKMNRDLTRFWIKKMRSVDPKAAQLACFDKGSVLRLLRLLTQGTLLKRGLGVEASISMWIWSLLAKLPERGELSSEEIGVVRELGKKAVLVGMGLVRNKEWEEGIKEVEKGFDRDARSAGDLEGEDKDVTAYDEKDVVVNEEEIMLEEELQDDRAEAESREGAGGNQEATANEPSKSASSEPACMKTEASNHTTPALDPLATAKARLLANITAKALEAPEAHASGIELGFEPNPEPTIGPVQPEKPTFPENDFDARINTKATVDVILTVAGEAYGQRDLLEFRGQWGGN</sequence>
<dbReference type="Pfam" id="PF04938">
    <property type="entry name" value="SIP1"/>
    <property type="match status" value="1"/>
</dbReference>
<dbReference type="GO" id="GO:0032797">
    <property type="term" value="C:SMN complex"/>
    <property type="evidence" value="ECO:0007669"/>
    <property type="project" value="TreeGrafter"/>
</dbReference>
<feature type="compositionally biased region" description="Basic and acidic residues" evidence="2">
    <location>
        <begin position="327"/>
        <end position="336"/>
    </location>
</feature>
<gene>
    <name evidence="3" type="ORF">RAG0_02436</name>
</gene>
<evidence type="ECO:0000256" key="1">
    <source>
        <dbReference type="ARBA" id="ARBA00025758"/>
    </source>
</evidence>
<comment type="similarity">
    <text evidence="1">Belongs to the gemin-2 family.</text>
</comment>